<dbReference type="Pfam" id="PF00881">
    <property type="entry name" value="Nitroreductase"/>
    <property type="match status" value="1"/>
</dbReference>
<protein>
    <submittedName>
        <fullName evidence="2">5,6-dimethylbenzimidazole synthase</fullName>
        <ecNumber evidence="2">1.13.11.79</ecNumber>
    </submittedName>
</protein>
<reference evidence="3" key="1">
    <citation type="journal article" date="2019" name="Int. J. Syst. Evol. Microbiol.">
        <title>The Global Catalogue of Microorganisms (GCM) 10K type strain sequencing project: providing services to taxonomists for standard genome sequencing and annotation.</title>
        <authorList>
            <consortium name="The Broad Institute Genomics Platform"/>
            <consortium name="The Broad Institute Genome Sequencing Center for Infectious Disease"/>
            <person name="Wu L."/>
            <person name="Ma J."/>
        </authorList>
    </citation>
    <scope>NUCLEOTIDE SEQUENCE [LARGE SCALE GENOMIC DNA]</scope>
    <source>
        <strain evidence="3">CCUG 36916</strain>
    </source>
</reference>
<comment type="caution">
    <text evidence="2">The sequence shown here is derived from an EMBL/GenBank/DDBJ whole genome shotgun (WGS) entry which is preliminary data.</text>
</comment>
<name>A0ABW1WW87_9HYPH</name>
<dbReference type="NCBIfam" id="TIGR02476">
    <property type="entry name" value="BluB"/>
    <property type="match status" value="1"/>
</dbReference>
<accession>A0ABW1WW87</accession>
<evidence type="ECO:0000259" key="1">
    <source>
        <dbReference type="Pfam" id="PF00881"/>
    </source>
</evidence>
<dbReference type="SUPFAM" id="SSF55469">
    <property type="entry name" value="FMN-dependent nitroreductase-like"/>
    <property type="match status" value="1"/>
</dbReference>
<proteinExistence type="predicted"/>
<dbReference type="InterPro" id="IPR012825">
    <property type="entry name" value="BluB"/>
</dbReference>
<dbReference type="Gene3D" id="3.40.109.10">
    <property type="entry name" value="NADH Oxidase"/>
    <property type="match status" value="1"/>
</dbReference>
<dbReference type="EC" id="1.13.11.79" evidence="2"/>
<dbReference type="Proteomes" id="UP001596237">
    <property type="component" value="Unassembled WGS sequence"/>
</dbReference>
<dbReference type="PANTHER" id="PTHR23026:SF123">
    <property type="entry name" value="NAD(P)H NITROREDUCTASE RV3131-RELATED"/>
    <property type="match status" value="1"/>
</dbReference>
<keyword evidence="3" id="KW-1185">Reference proteome</keyword>
<dbReference type="EMBL" id="JBHSTT010000098">
    <property type="protein sequence ID" value="MFC6392520.1"/>
    <property type="molecule type" value="Genomic_DNA"/>
</dbReference>
<dbReference type="InterPro" id="IPR000415">
    <property type="entry name" value="Nitroreductase-like"/>
</dbReference>
<sequence>MSEPVPPACGSPPAFDDAFRAQLATLLAWRRDVRRFRADPVDEATLRTCLDLAALAPSVGNSQPWRFVRVADVGRRAKVIESFERCNAAACESYSNERRNLYARLKLAGLREAPVHLAVFCDSGTQAGHGLGRATMPEMLRYSVAACIHAFWLAARAHGLGVGWVSILEPGIVARALDVPESWDLVAYLCVGLPVEEHADPELVRHGWQARRPDAAQLHER</sequence>
<organism evidence="2 3">
    <name type="scientific">Methylorubrum zatmanii</name>
    <dbReference type="NCBI Taxonomy" id="29429"/>
    <lineage>
        <taxon>Bacteria</taxon>
        <taxon>Pseudomonadati</taxon>
        <taxon>Pseudomonadota</taxon>
        <taxon>Alphaproteobacteria</taxon>
        <taxon>Hyphomicrobiales</taxon>
        <taxon>Methylobacteriaceae</taxon>
        <taxon>Methylorubrum</taxon>
    </lineage>
</organism>
<dbReference type="RefSeq" id="WP_192284020.1">
    <property type="nucleotide sequence ID" value="NZ_JBHSTT010000098.1"/>
</dbReference>
<gene>
    <name evidence="2" type="primary">bluB</name>
    <name evidence="2" type="ORF">ACFQDP_24770</name>
</gene>
<dbReference type="GO" id="GO:0102919">
    <property type="term" value="F:5,6-dimethylbenzimidazole synthase activity"/>
    <property type="evidence" value="ECO:0007669"/>
    <property type="project" value="UniProtKB-EC"/>
</dbReference>
<feature type="domain" description="Nitroreductase" evidence="1">
    <location>
        <begin position="27"/>
        <end position="192"/>
    </location>
</feature>
<dbReference type="InterPro" id="IPR050627">
    <property type="entry name" value="Nitroreductase/BluB"/>
</dbReference>
<dbReference type="InterPro" id="IPR029479">
    <property type="entry name" value="Nitroreductase"/>
</dbReference>
<evidence type="ECO:0000313" key="2">
    <source>
        <dbReference type="EMBL" id="MFC6392520.1"/>
    </source>
</evidence>
<evidence type="ECO:0000313" key="3">
    <source>
        <dbReference type="Proteomes" id="UP001596237"/>
    </source>
</evidence>
<keyword evidence="2" id="KW-0560">Oxidoreductase</keyword>
<dbReference type="PANTHER" id="PTHR23026">
    <property type="entry name" value="NADPH NITROREDUCTASE"/>
    <property type="match status" value="1"/>
</dbReference>